<feature type="domain" description="RING-type" evidence="2">
    <location>
        <begin position="189"/>
        <end position="227"/>
    </location>
</feature>
<dbReference type="InterPro" id="IPR013083">
    <property type="entry name" value="Znf_RING/FYVE/PHD"/>
</dbReference>
<dbReference type="SUPFAM" id="SSF57850">
    <property type="entry name" value="RING/U-box"/>
    <property type="match status" value="1"/>
</dbReference>
<evidence type="ECO:0000313" key="3">
    <source>
        <dbReference type="EMBL" id="URD73075.1"/>
    </source>
</evidence>
<accession>A0A9E7E9N3</accession>
<reference evidence="3" key="1">
    <citation type="submission" date="2022-05" db="EMBL/GenBank/DDBJ databases">
        <title>The Musa troglodytarum L. genome provides insights into the mechanism of non-climacteric behaviour and enrichment of carotenoids.</title>
        <authorList>
            <person name="Wang J."/>
        </authorList>
    </citation>
    <scope>NUCLEOTIDE SEQUENCE</scope>
    <source>
        <tissue evidence="3">Leaf</tissue>
    </source>
</reference>
<keyword evidence="1" id="KW-0862">Zinc</keyword>
<dbReference type="InterPro" id="IPR001841">
    <property type="entry name" value="Znf_RING"/>
</dbReference>
<keyword evidence="4" id="KW-1185">Reference proteome</keyword>
<keyword evidence="1" id="KW-0479">Metal-binding</keyword>
<dbReference type="AlphaFoldDB" id="A0A9E7E9N3"/>
<evidence type="ECO:0000259" key="2">
    <source>
        <dbReference type="PROSITE" id="PS50089"/>
    </source>
</evidence>
<gene>
    <name evidence="3" type="ORF">MUK42_09610</name>
</gene>
<dbReference type="PROSITE" id="PS50089">
    <property type="entry name" value="ZF_RING_2"/>
    <property type="match status" value="1"/>
</dbReference>
<dbReference type="OrthoDB" id="8062037at2759"/>
<protein>
    <recommendedName>
        <fullName evidence="2">RING-type domain-containing protein</fullName>
    </recommendedName>
</protein>
<evidence type="ECO:0000313" key="4">
    <source>
        <dbReference type="Proteomes" id="UP001055439"/>
    </source>
</evidence>
<name>A0A9E7E9N3_9LILI</name>
<dbReference type="EMBL" id="CP097502">
    <property type="protein sequence ID" value="URD73075.1"/>
    <property type="molecule type" value="Genomic_DNA"/>
</dbReference>
<sequence>MRIIYKIPKIYAAAAFRPSEHAAPLRHDILSVAVGTVGPDITSFRHSPTNWYLLRHTYRQQPSSALVIVAVGVPLASVPVHSVGDTGARAGAALRLGEGPEAFHPAETALPPEGHVGGPRELSLSGSLPPPPLPLVHAPVGPKALRPSVGKVLLLRVHDQGLIDDAKRFASRSPGGSYTASARSNLWVICLVDFEESEEIRMLSCSHLNRTVCIRRWWEVAGRCPACMFPGLALVVSCFANV</sequence>
<dbReference type="GO" id="GO:0008270">
    <property type="term" value="F:zinc ion binding"/>
    <property type="evidence" value="ECO:0007669"/>
    <property type="project" value="UniProtKB-KW"/>
</dbReference>
<keyword evidence="1" id="KW-0863">Zinc-finger</keyword>
<evidence type="ECO:0000256" key="1">
    <source>
        <dbReference type="PROSITE-ProRule" id="PRU00175"/>
    </source>
</evidence>
<dbReference type="Proteomes" id="UP001055439">
    <property type="component" value="Chromosome 1"/>
</dbReference>
<organism evidence="3 4">
    <name type="scientific">Musa troglodytarum</name>
    <name type="common">fe'i banana</name>
    <dbReference type="NCBI Taxonomy" id="320322"/>
    <lineage>
        <taxon>Eukaryota</taxon>
        <taxon>Viridiplantae</taxon>
        <taxon>Streptophyta</taxon>
        <taxon>Embryophyta</taxon>
        <taxon>Tracheophyta</taxon>
        <taxon>Spermatophyta</taxon>
        <taxon>Magnoliopsida</taxon>
        <taxon>Liliopsida</taxon>
        <taxon>Zingiberales</taxon>
        <taxon>Musaceae</taxon>
        <taxon>Musa</taxon>
    </lineage>
</organism>
<proteinExistence type="predicted"/>
<dbReference type="Pfam" id="PF13639">
    <property type="entry name" value="zf-RING_2"/>
    <property type="match status" value="1"/>
</dbReference>
<dbReference type="Gene3D" id="3.30.40.10">
    <property type="entry name" value="Zinc/RING finger domain, C3HC4 (zinc finger)"/>
    <property type="match status" value="1"/>
</dbReference>